<sequence>MAKMLGRSKLWGEGRAAASVLAGRALGITIIKKVVAERA</sequence>
<dbReference type="InParanoid" id="D9Q112"/>
<keyword evidence="2" id="KW-1185">Reference proteome</keyword>
<dbReference type="AlphaFoldDB" id="D9Q112"/>
<dbReference type="KEGG" id="asc:ASAC_0593"/>
<accession>D9Q112</accession>
<gene>
    <name evidence="1" type="ordered locus">ASAC_0593</name>
</gene>
<reference evidence="1 2" key="1">
    <citation type="journal article" date="2010" name="Appl. Environ. Microbiol.">
        <title>The genome sequence of the crenarchaeon Acidilobus saccharovorans supports a new order, Acidilobales, and suggests an important ecological role in terrestrial acidic hot springs.</title>
        <authorList>
            <person name="Mardanov A.V."/>
            <person name="Svetlitchnyi V.A."/>
            <person name="Beletsky A.V."/>
            <person name="Prokofeva M.I."/>
            <person name="Bonch-Osmolovskaya E.A."/>
            <person name="Ravin N.V."/>
            <person name="Skryabin K.G."/>
        </authorList>
    </citation>
    <scope>NUCLEOTIDE SEQUENCE [LARGE SCALE GENOMIC DNA]</scope>
    <source>
        <strain evidence="2">DSM 16705 / JCM 18335 / VKM B-2471 / 345-15</strain>
    </source>
</reference>
<organism evidence="1 2">
    <name type="scientific">Acidilobus saccharovorans (strain DSM 16705 / JCM 18335 / VKM B-2471 / 345-15)</name>
    <dbReference type="NCBI Taxonomy" id="666510"/>
    <lineage>
        <taxon>Archaea</taxon>
        <taxon>Thermoproteota</taxon>
        <taxon>Thermoprotei</taxon>
        <taxon>Acidilobales</taxon>
        <taxon>Acidilobaceae</taxon>
        <taxon>Acidilobus</taxon>
    </lineage>
</organism>
<evidence type="ECO:0000313" key="2">
    <source>
        <dbReference type="Proteomes" id="UP000000346"/>
    </source>
</evidence>
<name>D9Q112_ACIS3</name>
<proteinExistence type="predicted"/>
<evidence type="ECO:0000313" key="1">
    <source>
        <dbReference type="EMBL" id="ADL19000.1"/>
    </source>
</evidence>
<dbReference type="EMBL" id="CP001742">
    <property type="protein sequence ID" value="ADL19000.1"/>
    <property type="molecule type" value="Genomic_DNA"/>
</dbReference>
<dbReference type="STRING" id="666510.ASAC_0593"/>
<dbReference type="Proteomes" id="UP000000346">
    <property type="component" value="Chromosome"/>
</dbReference>
<protein>
    <submittedName>
        <fullName evidence="1">Uncharacterized protein</fullName>
    </submittedName>
</protein>
<dbReference type="HOGENOM" id="CLU_3302530_0_0_2"/>